<accession>A0A443HX01</accession>
<organism evidence="1 2">
    <name type="scientific">Byssochlamys spectabilis</name>
    <name type="common">Paecilomyces variotii</name>
    <dbReference type="NCBI Taxonomy" id="264951"/>
    <lineage>
        <taxon>Eukaryota</taxon>
        <taxon>Fungi</taxon>
        <taxon>Dikarya</taxon>
        <taxon>Ascomycota</taxon>
        <taxon>Pezizomycotina</taxon>
        <taxon>Eurotiomycetes</taxon>
        <taxon>Eurotiomycetidae</taxon>
        <taxon>Eurotiales</taxon>
        <taxon>Thermoascaceae</taxon>
        <taxon>Paecilomyces</taxon>
    </lineage>
</organism>
<dbReference type="Proteomes" id="UP000283841">
    <property type="component" value="Unassembled WGS sequence"/>
</dbReference>
<dbReference type="GeneID" id="39599720"/>
<sequence>MFRAACPETIDTALLPLHRYVSESSWETAVSLTGTSFEFRKYVRAIGKGTQMKSLTEMDADWPGSFKTVRELQEHATHFPGKKSYPNEITVNAAFIVLLQTITHLAPNIDAEWYLEPADFVAVFGNGSYEALTDGQLRTHSGKVVSAIAEVKRKPRRKVFIPLMQEVAELVAWIVCDPPARPATPDKCHL</sequence>
<comment type="caution">
    <text evidence="1">The sequence shown here is derived from an EMBL/GenBank/DDBJ whole genome shotgun (WGS) entry which is preliminary data.</text>
</comment>
<proteinExistence type="predicted"/>
<keyword evidence="2" id="KW-1185">Reference proteome</keyword>
<dbReference type="EMBL" id="RCNU01000004">
    <property type="protein sequence ID" value="RWQ96290.1"/>
    <property type="molecule type" value="Genomic_DNA"/>
</dbReference>
<evidence type="ECO:0000313" key="2">
    <source>
        <dbReference type="Proteomes" id="UP000283841"/>
    </source>
</evidence>
<dbReference type="AlphaFoldDB" id="A0A443HX01"/>
<protein>
    <submittedName>
        <fullName evidence="1">Uncharacterized protein</fullName>
    </submittedName>
</protein>
<gene>
    <name evidence="1" type="ORF">C8Q69DRAFT_464707</name>
</gene>
<dbReference type="VEuPathDB" id="FungiDB:C8Q69DRAFT_464707"/>
<reference evidence="1 2" key="1">
    <citation type="journal article" date="2018" name="Front. Microbiol.">
        <title>Genomic and genetic insights into a cosmopolitan fungus, Paecilomyces variotii (Eurotiales).</title>
        <authorList>
            <person name="Urquhart A.S."/>
            <person name="Mondo S.J."/>
            <person name="Makela M.R."/>
            <person name="Hane J.K."/>
            <person name="Wiebenga A."/>
            <person name="He G."/>
            <person name="Mihaltcheva S."/>
            <person name="Pangilinan J."/>
            <person name="Lipzen A."/>
            <person name="Barry K."/>
            <person name="de Vries R.P."/>
            <person name="Grigoriev I.V."/>
            <person name="Idnurm A."/>
        </authorList>
    </citation>
    <scope>NUCLEOTIDE SEQUENCE [LARGE SCALE GENOMIC DNA]</scope>
    <source>
        <strain evidence="1 2">CBS 101075</strain>
    </source>
</reference>
<evidence type="ECO:0000313" key="1">
    <source>
        <dbReference type="EMBL" id="RWQ96290.1"/>
    </source>
</evidence>
<dbReference type="RefSeq" id="XP_028485935.1">
    <property type="nucleotide sequence ID" value="XM_028630443.1"/>
</dbReference>
<name>A0A443HX01_BYSSP</name>
<dbReference type="STRING" id="264951.A0A443HX01"/>